<comment type="cofactor">
    <cofactor evidence="1">
        <name>FAD</name>
        <dbReference type="ChEBI" id="CHEBI:57692"/>
    </cofactor>
</comment>
<evidence type="ECO:0000256" key="5">
    <source>
        <dbReference type="ARBA" id="ARBA00022827"/>
    </source>
</evidence>
<dbReference type="PANTHER" id="PTHR47354">
    <property type="entry name" value="NADH OXIDOREDUCTASE HCR"/>
    <property type="match status" value="1"/>
</dbReference>
<keyword evidence="7" id="KW-0408">Iron</keyword>
<accession>A0A098S5W3</accession>
<dbReference type="InterPro" id="IPR001709">
    <property type="entry name" value="Flavoprot_Pyr_Nucl_cyt_Rdtase"/>
</dbReference>
<comment type="caution">
    <text evidence="11">The sequence shown here is derived from an EMBL/GenBank/DDBJ whole genome shotgun (WGS) entry which is preliminary data.</text>
</comment>
<organism evidence="11 12">
    <name type="scientific">Phaeodactylibacter xiamenensis</name>
    <dbReference type="NCBI Taxonomy" id="1524460"/>
    <lineage>
        <taxon>Bacteria</taxon>
        <taxon>Pseudomonadati</taxon>
        <taxon>Bacteroidota</taxon>
        <taxon>Saprospiria</taxon>
        <taxon>Saprospirales</taxon>
        <taxon>Haliscomenobacteraceae</taxon>
        <taxon>Phaeodactylibacter</taxon>
    </lineage>
</organism>
<dbReference type="AlphaFoldDB" id="A0A098S5W3"/>
<evidence type="ECO:0000313" key="11">
    <source>
        <dbReference type="EMBL" id="KGE87500.1"/>
    </source>
</evidence>
<keyword evidence="8" id="KW-0411">Iron-sulfur</keyword>
<dbReference type="InterPro" id="IPR011884">
    <property type="entry name" value="PaaE"/>
</dbReference>
<dbReference type="Gene3D" id="2.40.30.10">
    <property type="entry name" value="Translation factors"/>
    <property type="match status" value="1"/>
</dbReference>
<dbReference type="EMBL" id="JPOS01000035">
    <property type="protein sequence ID" value="KGE87500.1"/>
    <property type="molecule type" value="Genomic_DNA"/>
</dbReference>
<proteinExistence type="predicted"/>
<evidence type="ECO:0000256" key="7">
    <source>
        <dbReference type="ARBA" id="ARBA00023004"/>
    </source>
</evidence>
<dbReference type="OrthoDB" id="9789468at2"/>
<dbReference type="InterPro" id="IPR012675">
    <property type="entry name" value="Beta-grasp_dom_sf"/>
</dbReference>
<dbReference type="GO" id="GO:0051537">
    <property type="term" value="F:2 iron, 2 sulfur cluster binding"/>
    <property type="evidence" value="ECO:0007669"/>
    <property type="project" value="UniProtKB-KW"/>
</dbReference>
<dbReference type="InterPro" id="IPR008333">
    <property type="entry name" value="Cbr1-like_FAD-bd_dom"/>
</dbReference>
<dbReference type="Gene3D" id="3.40.50.80">
    <property type="entry name" value="Nucleotide-binding domain of ferredoxin-NADP reductase (FNR) module"/>
    <property type="match status" value="1"/>
</dbReference>
<dbReference type="Proteomes" id="UP000029736">
    <property type="component" value="Unassembled WGS sequence"/>
</dbReference>
<dbReference type="NCBIfam" id="TIGR02160">
    <property type="entry name" value="PA_CoA_Oxy5"/>
    <property type="match status" value="1"/>
</dbReference>
<dbReference type="PROSITE" id="PS51085">
    <property type="entry name" value="2FE2S_FER_2"/>
    <property type="match status" value="1"/>
</dbReference>
<dbReference type="GO" id="GO:0016491">
    <property type="term" value="F:oxidoreductase activity"/>
    <property type="evidence" value="ECO:0007669"/>
    <property type="project" value="UniProtKB-KW"/>
</dbReference>
<feature type="domain" description="FAD-binding FR-type" evidence="10">
    <location>
        <begin position="2"/>
        <end position="105"/>
    </location>
</feature>
<keyword evidence="3" id="KW-0001">2Fe-2S</keyword>
<dbReference type="STRING" id="1524460.IX84_14925"/>
<dbReference type="PRINTS" id="PR00371">
    <property type="entry name" value="FPNCR"/>
</dbReference>
<gene>
    <name evidence="11" type="ORF">IX84_14925</name>
</gene>
<dbReference type="InterPro" id="IPR017938">
    <property type="entry name" value="Riboflavin_synthase-like_b-brl"/>
</dbReference>
<reference evidence="11 12" key="1">
    <citation type="journal article" date="2014" name="Int. J. Syst. Evol. Microbiol.">
        <title>Phaeodactylibacter xiamenensis gen. nov., sp. nov., a member of the family Saprospiraceae isolated from the marine alga Phaeodactylum tricornutum.</title>
        <authorList>
            <person name="Chen Z.Jr."/>
            <person name="Lei X."/>
            <person name="Lai Q."/>
            <person name="Li Y."/>
            <person name="Zhang B."/>
            <person name="Zhang J."/>
            <person name="Zhang H."/>
            <person name="Yang L."/>
            <person name="Zheng W."/>
            <person name="Tian Y."/>
            <person name="Yu Z."/>
            <person name="Xu H.Jr."/>
            <person name="Zheng T."/>
        </authorList>
    </citation>
    <scope>NUCLEOTIDE SEQUENCE [LARGE SCALE GENOMIC DNA]</scope>
    <source>
        <strain evidence="11 12">KD52</strain>
    </source>
</reference>
<evidence type="ECO:0000256" key="2">
    <source>
        <dbReference type="ARBA" id="ARBA00022630"/>
    </source>
</evidence>
<feature type="domain" description="2Fe-2S ferredoxin-type" evidence="9">
    <location>
        <begin position="266"/>
        <end position="356"/>
    </location>
</feature>
<dbReference type="InterPro" id="IPR036010">
    <property type="entry name" value="2Fe-2S_ferredoxin-like_sf"/>
</dbReference>
<dbReference type="SUPFAM" id="SSF63380">
    <property type="entry name" value="Riboflavin synthase domain-like"/>
    <property type="match status" value="1"/>
</dbReference>
<sequence>MPKFHPLKIREVRPETEECVSIAFEVPEALQPEYAFLPGQYLTLKAEINGEEVRRSYSICSTPAEGLRVAVKKVPEGRFSTYANETLKAGDELEVMTPMGRFTAEPDQAKAKHYVAFAAGSGITPVMSIMKTVLEQEPMSTFTLFYGNRMVDSIIFREEIEGLKNEHMGRLRIYHVLSREKLGSPLLSGRISADKCATICDKLIDTAEVDDFYLCGPLPMIEGIREVLEQHGVDRKKIHFELFNTGNGKAPAPKAKSSADQPKVDAMVAITLDGTTVEFPLASDAESLLDGALKAGADLPFACKGGVCSTCRAKLTEGEVEMDVNYALEPDELAAGYILTCQAHPKTDRVAVDFDS</sequence>
<evidence type="ECO:0000256" key="3">
    <source>
        <dbReference type="ARBA" id="ARBA00022714"/>
    </source>
</evidence>
<dbReference type="Pfam" id="PF00175">
    <property type="entry name" value="NAD_binding_1"/>
    <property type="match status" value="1"/>
</dbReference>
<dbReference type="InterPro" id="IPR001433">
    <property type="entry name" value="OxRdtase_FAD/NAD-bd"/>
</dbReference>
<evidence type="ECO:0000256" key="1">
    <source>
        <dbReference type="ARBA" id="ARBA00001974"/>
    </source>
</evidence>
<dbReference type="CDD" id="cd06214">
    <property type="entry name" value="PA_degradation_oxidoreductase_like"/>
    <property type="match status" value="1"/>
</dbReference>
<dbReference type="SUPFAM" id="SSF52343">
    <property type="entry name" value="Ferredoxin reductase-like, C-terminal NADP-linked domain"/>
    <property type="match status" value="1"/>
</dbReference>
<evidence type="ECO:0000259" key="10">
    <source>
        <dbReference type="PROSITE" id="PS51384"/>
    </source>
</evidence>
<dbReference type="InterPro" id="IPR050415">
    <property type="entry name" value="MRET"/>
</dbReference>
<dbReference type="RefSeq" id="WP_044221960.1">
    <property type="nucleotide sequence ID" value="NZ_JBKAGJ010000044.1"/>
</dbReference>
<keyword evidence="12" id="KW-1185">Reference proteome</keyword>
<dbReference type="GO" id="GO:0050660">
    <property type="term" value="F:flavin adenine dinucleotide binding"/>
    <property type="evidence" value="ECO:0007669"/>
    <property type="project" value="TreeGrafter"/>
</dbReference>
<dbReference type="SUPFAM" id="SSF54292">
    <property type="entry name" value="2Fe-2S ferredoxin-like"/>
    <property type="match status" value="1"/>
</dbReference>
<keyword evidence="6" id="KW-0560">Oxidoreductase</keyword>
<dbReference type="InterPro" id="IPR006058">
    <property type="entry name" value="2Fe2S_fd_BS"/>
</dbReference>
<dbReference type="Pfam" id="PF00111">
    <property type="entry name" value="Fer2"/>
    <property type="match status" value="1"/>
</dbReference>
<dbReference type="Pfam" id="PF00970">
    <property type="entry name" value="FAD_binding_6"/>
    <property type="match status" value="1"/>
</dbReference>
<dbReference type="InterPro" id="IPR017927">
    <property type="entry name" value="FAD-bd_FR_type"/>
</dbReference>
<dbReference type="PANTHER" id="PTHR47354:SF8">
    <property type="entry name" value="1,2-PHENYLACETYL-COA EPOXIDASE, SUBUNIT E"/>
    <property type="match status" value="1"/>
</dbReference>
<evidence type="ECO:0000256" key="6">
    <source>
        <dbReference type="ARBA" id="ARBA00023002"/>
    </source>
</evidence>
<dbReference type="PROSITE" id="PS51384">
    <property type="entry name" value="FAD_FR"/>
    <property type="match status" value="1"/>
</dbReference>
<dbReference type="InterPro" id="IPR039261">
    <property type="entry name" value="FNR_nucleotide-bd"/>
</dbReference>
<dbReference type="PRINTS" id="PR00410">
    <property type="entry name" value="PHEHYDRXLASE"/>
</dbReference>
<dbReference type="FunFam" id="3.10.20.30:FF:000023">
    <property type="entry name" value="3-ketosteroid-9-alpha-hydroxylase reductase subunit"/>
    <property type="match status" value="1"/>
</dbReference>
<dbReference type="GO" id="GO:0046872">
    <property type="term" value="F:metal ion binding"/>
    <property type="evidence" value="ECO:0007669"/>
    <property type="project" value="UniProtKB-KW"/>
</dbReference>
<evidence type="ECO:0000313" key="12">
    <source>
        <dbReference type="Proteomes" id="UP000029736"/>
    </source>
</evidence>
<dbReference type="Gene3D" id="3.10.20.30">
    <property type="match status" value="1"/>
</dbReference>
<dbReference type="CDD" id="cd00207">
    <property type="entry name" value="fer2"/>
    <property type="match status" value="1"/>
</dbReference>
<dbReference type="PROSITE" id="PS00197">
    <property type="entry name" value="2FE2S_FER_1"/>
    <property type="match status" value="1"/>
</dbReference>
<keyword evidence="5" id="KW-0274">FAD</keyword>
<keyword evidence="2" id="KW-0285">Flavoprotein</keyword>
<keyword evidence="4" id="KW-0479">Metal-binding</keyword>
<name>A0A098S5W3_9BACT</name>
<evidence type="ECO:0000256" key="8">
    <source>
        <dbReference type="ARBA" id="ARBA00023014"/>
    </source>
</evidence>
<evidence type="ECO:0000259" key="9">
    <source>
        <dbReference type="PROSITE" id="PS51085"/>
    </source>
</evidence>
<protein>
    <submittedName>
        <fullName evidence="11">Phenylacetic acid degradation protein</fullName>
    </submittedName>
</protein>
<dbReference type="InterPro" id="IPR001041">
    <property type="entry name" value="2Fe-2S_ferredoxin-type"/>
</dbReference>
<dbReference type="GO" id="GO:0010124">
    <property type="term" value="P:phenylacetate catabolic process"/>
    <property type="evidence" value="ECO:0007669"/>
    <property type="project" value="InterPro"/>
</dbReference>
<evidence type="ECO:0000256" key="4">
    <source>
        <dbReference type="ARBA" id="ARBA00022723"/>
    </source>
</evidence>